<organism evidence="2 3">
    <name type="scientific">Candidatus Opimibacter skivensis</name>
    <dbReference type="NCBI Taxonomy" id="2982028"/>
    <lineage>
        <taxon>Bacteria</taxon>
        <taxon>Pseudomonadati</taxon>
        <taxon>Bacteroidota</taxon>
        <taxon>Saprospiria</taxon>
        <taxon>Saprospirales</taxon>
        <taxon>Saprospiraceae</taxon>
        <taxon>Candidatus Opimibacter</taxon>
    </lineage>
</organism>
<feature type="signal peptide" evidence="1">
    <location>
        <begin position="1"/>
        <end position="26"/>
    </location>
</feature>
<evidence type="ECO:0000313" key="2">
    <source>
        <dbReference type="EMBL" id="MBK9983764.1"/>
    </source>
</evidence>
<gene>
    <name evidence="2" type="ORF">IPP15_15570</name>
</gene>
<dbReference type="EMBL" id="JADKGY010000025">
    <property type="protein sequence ID" value="MBK9983764.1"/>
    <property type="molecule type" value="Genomic_DNA"/>
</dbReference>
<dbReference type="Proteomes" id="UP000808337">
    <property type="component" value="Unassembled WGS sequence"/>
</dbReference>
<keyword evidence="1" id="KW-0732">Signal</keyword>
<feature type="chain" id="PRO_5039567018" description="Outer membrane protein beta-barrel domain-containing protein" evidence="1">
    <location>
        <begin position="27"/>
        <end position="196"/>
    </location>
</feature>
<comment type="caution">
    <text evidence="2">The sequence shown here is derived from an EMBL/GenBank/DDBJ whole genome shotgun (WGS) entry which is preliminary data.</text>
</comment>
<evidence type="ECO:0000256" key="1">
    <source>
        <dbReference type="SAM" id="SignalP"/>
    </source>
</evidence>
<reference evidence="2 3" key="1">
    <citation type="submission" date="2020-10" db="EMBL/GenBank/DDBJ databases">
        <title>Connecting structure to function with the recovery of over 1000 high-quality activated sludge metagenome-assembled genomes encoding full-length rRNA genes using long-read sequencing.</title>
        <authorList>
            <person name="Singleton C.M."/>
            <person name="Petriglieri F."/>
            <person name="Kristensen J.M."/>
            <person name="Kirkegaard R.H."/>
            <person name="Michaelsen T.Y."/>
            <person name="Andersen M.H."/>
            <person name="Karst S.M."/>
            <person name="Dueholm M.S."/>
            <person name="Nielsen P.H."/>
            <person name="Albertsen M."/>
        </authorList>
    </citation>
    <scope>NUCLEOTIDE SEQUENCE [LARGE SCALE GENOMIC DNA]</scope>
    <source>
        <strain evidence="2">Ribe_18-Q3-R11-54_MAXAC.273</strain>
    </source>
</reference>
<evidence type="ECO:0008006" key="4">
    <source>
        <dbReference type="Google" id="ProtNLM"/>
    </source>
</evidence>
<sequence length="196" mass="22044">MNTTRSVLYLALLLSLIGSVKGNAQARFNIKTGVETWSIKDEKSLESTSHHSGQTIGFDMHIMSNRLIFAPGFHYHRISVLNTQDGLQYNFRKRNHLHYFSIPMTVGYKALTLKSIDLSVLAGAEAFFFYSLDSNDIGLGVDEMYGVAPALTAAIQVELFSLVTFDVKYHHALNELMRKRQESLLSGFSFELGIIF</sequence>
<accession>A0A9D7SZQ8</accession>
<name>A0A9D7SZQ8_9BACT</name>
<proteinExistence type="predicted"/>
<evidence type="ECO:0000313" key="3">
    <source>
        <dbReference type="Proteomes" id="UP000808337"/>
    </source>
</evidence>
<dbReference type="AlphaFoldDB" id="A0A9D7SZQ8"/>
<protein>
    <recommendedName>
        <fullName evidence="4">Outer membrane protein beta-barrel domain-containing protein</fullName>
    </recommendedName>
</protein>